<evidence type="ECO:0000256" key="2">
    <source>
        <dbReference type="SAM" id="Phobius"/>
    </source>
</evidence>
<feature type="transmembrane region" description="Helical" evidence="2">
    <location>
        <begin position="303"/>
        <end position="325"/>
    </location>
</feature>
<gene>
    <name evidence="3" type="ORF">BJ508DRAFT_417396</name>
</gene>
<organism evidence="3 4">
    <name type="scientific">Ascobolus immersus RN42</name>
    <dbReference type="NCBI Taxonomy" id="1160509"/>
    <lineage>
        <taxon>Eukaryota</taxon>
        <taxon>Fungi</taxon>
        <taxon>Dikarya</taxon>
        <taxon>Ascomycota</taxon>
        <taxon>Pezizomycotina</taxon>
        <taxon>Pezizomycetes</taxon>
        <taxon>Pezizales</taxon>
        <taxon>Ascobolaceae</taxon>
        <taxon>Ascobolus</taxon>
    </lineage>
</organism>
<keyword evidence="4" id="KW-1185">Reference proteome</keyword>
<evidence type="ECO:0000313" key="4">
    <source>
        <dbReference type="Proteomes" id="UP000275078"/>
    </source>
</evidence>
<keyword evidence="2" id="KW-0472">Membrane</keyword>
<dbReference type="AlphaFoldDB" id="A0A3N4HSU6"/>
<dbReference type="EMBL" id="ML119735">
    <property type="protein sequence ID" value="RPA76905.1"/>
    <property type="molecule type" value="Genomic_DNA"/>
</dbReference>
<feature type="transmembrane region" description="Helical" evidence="2">
    <location>
        <begin position="39"/>
        <end position="59"/>
    </location>
</feature>
<reference evidence="3 4" key="1">
    <citation type="journal article" date="2018" name="Nat. Ecol. Evol.">
        <title>Pezizomycetes genomes reveal the molecular basis of ectomycorrhizal truffle lifestyle.</title>
        <authorList>
            <person name="Murat C."/>
            <person name="Payen T."/>
            <person name="Noel B."/>
            <person name="Kuo A."/>
            <person name="Morin E."/>
            <person name="Chen J."/>
            <person name="Kohler A."/>
            <person name="Krizsan K."/>
            <person name="Balestrini R."/>
            <person name="Da Silva C."/>
            <person name="Montanini B."/>
            <person name="Hainaut M."/>
            <person name="Levati E."/>
            <person name="Barry K.W."/>
            <person name="Belfiori B."/>
            <person name="Cichocki N."/>
            <person name="Clum A."/>
            <person name="Dockter R.B."/>
            <person name="Fauchery L."/>
            <person name="Guy J."/>
            <person name="Iotti M."/>
            <person name="Le Tacon F."/>
            <person name="Lindquist E.A."/>
            <person name="Lipzen A."/>
            <person name="Malagnac F."/>
            <person name="Mello A."/>
            <person name="Molinier V."/>
            <person name="Miyauchi S."/>
            <person name="Poulain J."/>
            <person name="Riccioni C."/>
            <person name="Rubini A."/>
            <person name="Sitrit Y."/>
            <person name="Splivallo R."/>
            <person name="Traeger S."/>
            <person name="Wang M."/>
            <person name="Zifcakova L."/>
            <person name="Wipf D."/>
            <person name="Zambonelli A."/>
            <person name="Paolocci F."/>
            <person name="Nowrousian M."/>
            <person name="Ottonello S."/>
            <person name="Baldrian P."/>
            <person name="Spatafora J.W."/>
            <person name="Henrissat B."/>
            <person name="Nagy L.G."/>
            <person name="Aury J.M."/>
            <person name="Wincker P."/>
            <person name="Grigoriev I.V."/>
            <person name="Bonfante P."/>
            <person name="Martin F.M."/>
        </authorList>
    </citation>
    <scope>NUCLEOTIDE SEQUENCE [LARGE SCALE GENOMIC DNA]</scope>
    <source>
        <strain evidence="3 4">RN42</strain>
    </source>
</reference>
<evidence type="ECO:0000313" key="3">
    <source>
        <dbReference type="EMBL" id="RPA76905.1"/>
    </source>
</evidence>
<sequence length="465" mass="51845">MAPRRGGGGGGGSYGGGSSEPSTPAVLLFGAAYSNEDNIGRIVVLSLFLLTIFLALCFSKTGPKKTEFREAKALTDNRKWIRGFQVAGLAYMLSLILQIARWAELLSKSTVGRSFRVEAEVEGMFMGVVKVLLVGIIARICSLVLAGLVRQEGPDPELAKLRRWVGGALKVYWGLYAVVVLTQVSLGFALAEKAFVFYAANKFWRLGDRELALRLIGVTGTEGLGRERWEMLRMMFLQKKGDSEAWVGIRKAQIWMEVIGVILALTVLWQVGTVAFMKRNIRNVGVDSTNLVRRNGRTVARKFLFIVFPVFVVCAIFNLGVSIHVDVHNISIITSHSKWDALIDGNGARGWLTGYRTVFVGFPILTVVMQNLGWVVTFCMLSLLTRDDVSVKKKEWKPAQLVTLSAENRPVNRPVDRHDTMEQARREGMPYAQLEKIEARENRNKRPQNVSMWKWMLLGGFDGGE</sequence>
<dbReference type="Proteomes" id="UP000275078">
    <property type="component" value="Unassembled WGS sequence"/>
</dbReference>
<keyword evidence="2" id="KW-0812">Transmembrane</keyword>
<name>A0A3N4HSU6_ASCIM</name>
<feature type="transmembrane region" description="Helical" evidence="2">
    <location>
        <begin position="254"/>
        <end position="276"/>
    </location>
</feature>
<feature type="transmembrane region" description="Helical" evidence="2">
    <location>
        <begin position="123"/>
        <end position="150"/>
    </location>
</feature>
<keyword evidence="2" id="KW-1133">Transmembrane helix</keyword>
<feature type="region of interest" description="Disordered" evidence="1">
    <location>
        <begin position="1"/>
        <end position="20"/>
    </location>
</feature>
<accession>A0A3N4HSU6</accession>
<feature type="transmembrane region" description="Helical" evidence="2">
    <location>
        <begin position="359"/>
        <end position="384"/>
    </location>
</feature>
<protein>
    <submittedName>
        <fullName evidence="3">Uncharacterized protein</fullName>
    </submittedName>
</protein>
<feature type="transmembrane region" description="Helical" evidence="2">
    <location>
        <begin position="80"/>
        <end position="103"/>
    </location>
</feature>
<feature type="transmembrane region" description="Helical" evidence="2">
    <location>
        <begin position="171"/>
        <end position="191"/>
    </location>
</feature>
<evidence type="ECO:0000256" key="1">
    <source>
        <dbReference type="SAM" id="MobiDB-lite"/>
    </source>
</evidence>
<proteinExistence type="predicted"/>
<feature type="compositionally biased region" description="Gly residues" evidence="1">
    <location>
        <begin position="1"/>
        <end position="18"/>
    </location>
</feature>